<dbReference type="eggNOG" id="COG3327">
    <property type="taxonomic scope" value="Bacteria"/>
</dbReference>
<gene>
    <name evidence="1" type="ordered locus">RER_46890</name>
</gene>
<dbReference type="Gene3D" id="3.30.70.2650">
    <property type="match status" value="1"/>
</dbReference>
<reference evidence="1 2" key="2">
    <citation type="journal article" date="2006" name="Environ. Microbiol.">
        <title>Sequence analysis of three plasmids harboured in Rhodococcus erythropolis strain PR4.</title>
        <authorList>
            <person name="Sekine M."/>
            <person name="Tanikawa S."/>
            <person name="Omata S."/>
            <person name="Saito M."/>
            <person name="Fujisawa T."/>
            <person name="Tsukatani N."/>
            <person name="Tajima T."/>
            <person name="Sekigawa T."/>
            <person name="Kosugi H."/>
            <person name="Matsuo Y."/>
            <person name="Nishiko R."/>
            <person name="Imamura K."/>
            <person name="Ito M."/>
            <person name="Narita H."/>
            <person name="Tago S."/>
            <person name="Fujita N."/>
            <person name="Harayama S."/>
        </authorList>
    </citation>
    <scope>NUCLEOTIDE SEQUENCE [LARGE SCALE GENOMIC DNA]</scope>
    <source>
        <strain evidence="2">PR4 / NBRC 100887</strain>
    </source>
</reference>
<dbReference type="EMBL" id="AP008957">
    <property type="protein sequence ID" value="BAH35397.1"/>
    <property type="molecule type" value="Genomic_DNA"/>
</dbReference>
<dbReference type="HOGENOM" id="CLU_088234_0_0_11"/>
<protein>
    <recommendedName>
        <fullName evidence="3">PaaX family transcriptional regulator</fullName>
    </recommendedName>
</protein>
<evidence type="ECO:0008006" key="3">
    <source>
        <dbReference type="Google" id="ProtNLM"/>
    </source>
</evidence>
<dbReference type="Proteomes" id="UP000002204">
    <property type="component" value="Chromosome"/>
</dbReference>
<dbReference type="Gene3D" id="1.10.10.10">
    <property type="entry name" value="Winged helix-like DNA-binding domain superfamily/Winged helix DNA-binding domain"/>
    <property type="match status" value="1"/>
</dbReference>
<evidence type="ECO:0000313" key="1">
    <source>
        <dbReference type="EMBL" id="BAH35397.1"/>
    </source>
</evidence>
<accession>C0ZMY9</accession>
<dbReference type="AlphaFoldDB" id="C0ZMY9"/>
<dbReference type="KEGG" id="rer:RER_46890"/>
<proteinExistence type="predicted"/>
<evidence type="ECO:0000313" key="2">
    <source>
        <dbReference type="Proteomes" id="UP000002204"/>
    </source>
</evidence>
<dbReference type="InterPro" id="IPR036388">
    <property type="entry name" value="WH-like_DNA-bd_sf"/>
</dbReference>
<sequence>MSGVVQKLLQTDRGMSATRVVLDLATASPDTEFSTAVLTRAGEIVGVSASSVRVATGRLCRENKLRRTARGTYVLNPDGIPTYSEVEGWRTRTDRIRPWDGTWIAVEHSALKRSDRTAARRHDQALRLAGYEEWKPTLAVRPNNLLGGTDSARRTLRRLGTAPESAVMEIAHLAPEDDSTIRTLWNSEALLVDIAEAREALTQAQTRLATISREEAARESLALGSAVIAVIVRNPLLPEELEPTQPLRELISHMLEYQDASRELWQSLLQF</sequence>
<reference evidence="2" key="1">
    <citation type="submission" date="2005-03" db="EMBL/GenBank/DDBJ databases">
        <title>Comparison of the complete genome sequences of Rhodococcus erythropolis PR4 and Rhodococcus opacus B4.</title>
        <authorList>
            <person name="Takarada H."/>
            <person name="Sekine M."/>
            <person name="Hosoyama A."/>
            <person name="Yamada R."/>
            <person name="Fujisawa T."/>
            <person name="Omata S."/>
            <person name="Shimizu A."/>
            <person name="Tsukatani N."/>
            <person name="Tanikawa S."/>
            <person name="Fujita N."/>
            <person name="Harayama S."/>
        </authorList>
    </citation>
    <scope>NUCLEOTIDE SEQUENCE [LARGE SCALE GENOMIC DNA]</scope>
    <source>
        <strain evidence="2">PR4 / NBRC 100887</strain>
    </source>
</reference>
<name>C0ZMY9_RHOE4</name>
<organism evidence="1 2">
    <name type="scientific">Rhodococcus erythropolis (strain PR4 / NBRC 100887)</name>
    <dbReference type="NCBI Taxonomy" id="234621"/>
    <lineage>
        <taxon>Bacteria</taxon>
        <taxon>Bacillati</taxon>
        <taxon>Actinomycetota</taxon>
        <taxon>Actinomycetes</taxon>
        <taxon>Mycobacteriales</taxon>
        <taxon>Nocardiaceae</taxon>
        <taxon>Rhodococcus</taxon>
        <taxon>Rhodococcus erythropolis group</taxon>
    </lineage>
</organism>